<reference evidence="1 2" key="1">
    <citation type="submission" date="2023-08" db="EMBL/GenBank/DDBJ databases">
        <title>Black Yeasts Isolated from many extreme environments.</title>
        <authorList>
            <person name="Coleine C."/>
            <person name="Stajich J.E."/>
            <person name="Selbmann L."/>
        </authorList>
    </citation>
    <scope>NUCLEOTIDE SEQUENCE [LARGE SCALE GENOMIC DNA]</scope>
    <source>
        <strain evidence="1 2">CCFEE 5910</strain>
    </source>
</reference>
<gene>
    <name evidence="1" type="ORF">LTR05_004099</name>
</gene>
<protein>
    <submittedName>
        <fullName evidence="1">Uncharacterized protein</fullName>
    </submittedName>
</protein>
<evidence type="ECO:0000313" key="1">
    <source>
        <dbReference type="EMBL" id="KAK5086928.1"/>
    </source>
</evidence>
<sequence length="336" mass="37594">MSVEEAVQDVLMAGFEDFDTPRAQRLAARGSVTGTDIVLAAIEEVVMAEHEIGTETENDRSPLQASGYPILVQLELLNAGIDYTATPTLYADDNRRMNLGASTTNAGMQAPAPGSPPTNHQDIAADYERFRKRMVGMEKWPQLTPARQIREALKAAATEFGGGLPELTLNLYKRPTTEVNYRKLQLLGPVLGCTYQDLIDERQAISVPPCHLRRRAIELQAIFNLGILHDEVSCALRMYRISDERLQQENDRLRDLGVGGTPIPGIDRPFRDEEKKRIWDMATEVWQRAGICNLMARAGIPVGHPDSVGSYYNLPNFLWMQIEFMCSGRVYCTVRV</sequence>
<accession>A0AAN7T1T3</accession>
<keyword evidence="2" id="KW-1185">Reference proteome</keyword>
<dbReference type="EMBL" id="JAVRRJ010000003">
    <property type="protein sequence ID" value="KAK5086928.1"/>
    <property type="molecule type" value="Genomic_DNA"/>
</dbReference>
<proteinExistence type="predicted"/>
<name>A0AAN7T1T3_9EURO</name>
<dbReference type="AlphaFoldDB" id="A0AAN7T1T3"/>
<organism evidence="1 2">
    <name type="scientific">Lithohypha guttulata</name>
    <dbReference type="NCBI Taxonomy" id="1690604"/>
    <lineage>
        <taxon>Eukaryota</taxon>
        <taxon>Fungi</taxon>
        <taxon>Dikarya</taxon>
        <taxon>Ascomycota</taxon>
        <taxon>Pezizomycotina</taxon>
        <taxon>Eurotiomycetes</taxon>
        <taxon>Chaetothyriomycetidae</taxon>
        <taxon>Chaetothyriales</taxon>
        <taxon>Trichomeriaceae</taxon>
        <taxon>Lithohypha</taxon>
    </lineage>
</organism>
<evidence type="ECO:0000313" key="2">
    <source>
        <dbReference type="Proteomes" id="UP001309876"/>
    </source>
</evidence>
<comment type="caution">
    <text evidence="1">The sequence shown here is derived from an EMBL/GenBank/DDBJ whole genome shotgun (WGS) entry which is preliminary data.</text>
</comment>
<dbReference type="Proteomes" id="UP001309876">
    <property type="component" value="Unassembled WGS sequence"/>
</dbReference>